<accession>A0A6L8V8L1</accession>
<evidence type="ECO:0000313" key="2">
    <source>
        <dbReference type="EMBL" id="MZQ85590.1"/>
    </source>
</evidence>
<comment type="caution">
    <text evidence="2">The sequence shown here is derived from an EMBL/GenBank/DDBJ whole genome shotgun (WGS) entry which is preliminary data.</text>
</comment>
<reference evidence="2 3" key="1">
    <citation type="submission" date="2019-12" db="EMBL/GenBank/DDBJ databases">
        <title>Paenibacillus sp. nov. sp. isolated from soil.</title>
        <authorList>
            <person name="Kim J."/>
            <person name="Jeong S.E."/>
            <person name="Jung H.S."/>
            <person name="Jeon C.O."/>
        </authorList>
    </citation>
    <scope>NUCLEOTIDE SEQUENCE [LARGE SCALE GENOMIC DNA]</scope>
    <source>
        <strain evidence="2 3">5J-6</strain>
    </source>
</reference>
<dbReference type="AlphaFoldDB" id="A0A6L8V8L1"/>
<evidence type="ECO:0000259" key="1">
    <source>
        <dbReference type="PROSITE" id="PS51186"/>
    </source>
</evidence>
<protein>
    <submittedName>
        <fullName evidence="2">GNAT family N-acetyltransferase</fullName>
    </submittedName>
</protein>
<keyword evidence="3" id="KW-1185">Reference proteome</keyword>
<dbReference type="PROSITE" id="PS51186">
    <property type="entry name" value="GNAT"/>
    <property type="match status" value="1"/>
</dbReference>
<feature type="domain" description="N-acetyltransferase" evidence="1">
    <location>
        <begin position="129"/>
        <end position="262"/>
    </location>
</feature>
<dbReference type="InterPro" id="IPR000182">
    <property type="entry name" value="GNAT_dom"/>
</dbReference>
<dbReference type="Proteomes" id="UP000481087">
    <property type="component" value="Unassembled WGS sequence"/>
</dbReference>
<name>A0A6L8V8L1_9BACL</name>
<evidence type="ECO:0000313" key="3">
    <source>
        <dbReference type="Proteomes" id="UP000481087"/>
    </source>
</evidence>
<dbReference type="Pfam" id="PF00583">
    <property type="entry name" value="Acetyltransf_1"/>
    <property type="match status" value="1"/>
</dbReference>
<organism evidence="2 3">
    <name type="scientific">Paenibacillus silvestris</name>
    <dbReference type="NCBI Taxonomy" id="2606219"/>
    <lineage>
        <taxon>Bacteria</taxon>
        <taxon>Bacillati</taxon>
        <taxon>Bacillota</taxon>
        <taxon>Bacilli</taxon>
        <taxon>Bacillales</taxon>
        <taxon>Paenibacillaceae</taxon>
        <taxon>Paenibacillus</taxon>
    </lineage>
</organism>
<dbReference type="InterPro" id="IPR016181">
    <property type="entry name" value="Acyl_CoA_acyltransferase"/>
</dbReference>
<dbReference type="GO" id="GO:0016747">
    <property type="term" value="F:acyltransferase activity, transferring groups other than amino-acyl groups"/>
    <property type="evidence" value="ECO:0007669"/>
    <property type="project" value="InterPro"/>
</dbReference>
<keyword evidence="2" id="KW-0808">Transferase</keyword>
<proteinExistence type="predicted"/>
<dbReference type="Gene3D" id="3.40.630.30">
    <property type="match status" value="1"/>
</dbReference>
<sequence>MNSIPEAIKQHLIYNREQLSLSCSRITFERSPRVIRYESDLAHPLGNQVVSYIGASPESSLNEIGQIIAQYKERNRLLSWLTWSHDAGNQDLERALEEKGLKRAASFTGMALNLADWTYSDPTIPDFAIKWVQAKSDFTSFREIVLPPFGLHGEIGEVITHFNESSGFGEQPICRHYFAFLDGRPVGAASAFYNGETIGIYNVATLEAYRGLGIGSALTAYAIREAKAAGAALAVLQSSEIGLGIYRKLGFQDEVEIGYYLG</sequence>
<dbReference type="RefSeq" id="WP_161409820.1">
    <property type="nucleotide sequence ID" value="NZ_WTUZ01000022.1"/>
</dbReference>
<dbReference type="SUPFAM" id="SSF55729">
    <property type="entry name" value="Acyl-CoA N-acyltransferases (Nat)"/>
    <property type="match status" value="1"/>
</dbReference>
<gene>
    <name evidence="2" type="ORF">GQF01_26060</name>
</gene>
<dbReference type="CDD" id="cd04301">
    <property type="entry name" value="NAT_SF"/>
    <property type="match status" value="1"/>
</dbReference>
<dbReference type="EMBL" id="WTUZ01000022">
    <property type="protein sequence ID" value="MZQ85590.1"/>
    <property type="molecule type" value="Genomic_DNA"/>
</dbReference>